<dbReference type="Proteomes" id="UP000046392">
    <property type="component" value="Unplaced"/>
</dbReference>
<dbReference type="SUPFAM" id="SSF48726">
    <property type="entry name" value="Immunoglobulin"/>
    <property type="match status" value="3"/>
</dbReference>
<evidence type="ECO:0000256" key="2">
    <source>
        <dbReference type="SAM" id="Phobius"/>
    </source>
</evidence>
<dbReference type="InterPro" id="IPR007110">
    <property type="entry name" value="Ig-like_dom"/>
</dbReference>
<evidence type="ECO:0000256" key="1">
    <source>
        <dbReference type="ARBA" id="ARBA00022737"/>
    </source>
</evidence>
<dbReference type="InterPro" id="IPR036116">
    <property type="entry name" value="FN3_sf"/>
</dbReference>
<keyword evidence="5" id="KW-1185">Reference proteome</keyword>
<keyword evidence="1" id="KW-0677">Repeat</keyword>
<dbReference type="InterPro" id="IPR050964">
    <property type="entry name" value="Striated_Muscle_Regulatory"/>
</dbReference>
<evidence type="ECO:0000259" key="4">
    <source>
        <dbReference type="PROSITE" id="PS50853"/>
    </source>
</evidence>
<dbReference type="WBParaSite" id="SPAL_0001150900.1">
    <property type="protein sequence ID" value="SPAL_0001150900.1"/>
    <property type="gene ID" value="SPAL_0001150900"/>
</dbReference>
<dbReference type="PANTHER" id="PTHR13817">
    <property type="entry name" value="TITIN"/>
    <property type="match status" value="1"/>
</dbReference>
<dbReference type="STRING" id="174720.A0A0N5C0I1"/>
<accession>A0A0N5C0I1</accession>
<keyword evidence="2" id="KW-0812">Transmembrane</keyword>
<dbReference type="Gene3D" id="2.60.40.10">
    <property type="entry name" value="Immunoglobulins"/>
    <property type="match status" value="5"/>
</dbReference>
<dbReference type="PROSITE" id="PS50853">
    <property type="entry name" value="FN3"/>
    <property type="match status" value="1"/>
</dbReference>
<dbReference type="InterPro" id="IPR003598">
    <property type="entry name" value="Ig_sub2"/>
</dbReference>
<dbReference type="Pfam" id="PF07679">
    <property type="entry name" value="I-set"/>
    <property type="match status" value="1"/>
</dbReference>
<feature type="domain" description="Fibronectin type-III" evidence="4">
    <location>
        <begin position="533"/>
        <end position="631"/>
    </location>
</feature>
<dbReference type="InterPro" id="IPR036179">
    <property type="entry name" value="Ig-like_dom_sf"/>
</dbReference>
<sequence length="704" mass="81629">MLLLIEKLENCVFAVIDNNFNSVDIRSSFQDVILALMYQIDEEVNIINSKVKIAIDSCNVKDDRLNFLLTIHKYQQAMSVIVKELSESVGESIEKTLDLKIRGICNVTIEKNIIVKMAQLRKEISKPIMKPPKWKYKPPVDVNASEGDKLIIFCNATGKPKPQITFYRNGIKINDLMEKYFVKDNQLVLLNISHGMYGAGDNSIYQCKAENKHGYLWSNFYVNIIEFKPKLIKKSNDVEVIEGSDVVMFCEFSSIPTANIIWEGFKNVAYEVVRTGNKNKSKIRLKYVDRSSEGNYSCTGKNKYGFDEGNVNVIVRNKTRFIIENDTSIVHLASRNLNLSCKVIHDEKLPVFYEWFIDNKRIDKGKIDYEMVKNDTLILKNTKINSFNSVKCKVSTKLNYIEKNFQIIIIDVPNPVKLASVIECNQNERYAKIHFEYFENAYLYSPVIEFWIQYLIDSYNDSTSWITHPNPVTAENHEYIDNNMRIVLSTVQIDLKPYCHYQFRIFARNSIGDSVPTLANEICTTSPDYPYNHPTDVRIESDEFNSIIVYWNTIQREEWNGPNFGYEIHYKSSSNGKWNVKKVDDPFKNSEYISFKEDKPFQLIDVKVLSVNDVGIGIEIPSIVQGRVGLLLTDNLSIHSERTTRTVDNMLSKKKLNDYQYFIVIIFFVIIFLQIILFIICLYRKISTKEEEILCVEEALMSNY</sequence>
<dbReference type="InterPro" id="IPR003961">
    <property type="entry name" value="FN3_dom"/>
</dbReference>
<dbReference type="SMART" id="SM00060">
    <property type="entry name" value="FN3"/>
    <property type="match status" value="2"/>
</dbReference>
<dbReference type="PROSITE" id="PS50835">
    <property type="entry name" value="IG_LIKE"/>
    <property type="match status" value="2"/>
</dbReference>
<dbReference type="SUPFAM" id="SSF49265">
    <property type="entry name" value="Fibronectin type III"/>
    <property type="match status" value="1"/>
</dbReference>
<keyword evidence="2" id="KW-0472">Membrane</keyword>
<name>A0A0N5C0I1_STREA</name>
<dbReference type="InterPro" id="IPR013098">
    <property type="entry name" value="Ig_I-set"/>
</dbReference>
<evidence type="ECO:0000313" key="5">
    <source>
        <dbReference type="Proteomes" id="UP000046392"/>
    </source>
</evidence>
<dbReference type="SMART" id="SM00408">
    <property type="entry name" value="IGc2"/>
    <property type="match status" value="2"/>
</dbReference>
<reference evidence="6" key="1">
    <citation type="submission" date="2017-02" db="UniProtKB">
        <authorList>
            <consortium name="WormBaseParasite"/>
        </authorList>
    </citation>
    <scope>IDENTIFICATION</scope>
</reference>
<evidence type="ECO:0000259" key="3">
    <source>
        <dbReference type="PROSITE" id="PS50835"/>
    </source>
</evidence>
<dbReference type="Pfam" id="PF13927">
    <property type="entry name" value="Ig_3"/>
    <property type="match status" value="1"/>
</dbReference>
<proteinExistence type="predicted"/>
<keyword evidence="2" id="KW-1133">Transmembrane helix</keyword>
<feature type="domain" description="Ig-like" evidence="3">
    <location>
        <begin position="229"/>
        <end position="312"/>
    </location>
</feature>
<dbReference type="AlphaFoldDB" id="A0A0N5C0I1"/>
<dbReference type="SMART" id="SM00409">
    <property type="entry name" value="IG"/>
    <property type="match status" value="2"/>
</dbReference>
<dbReference type="PANTHER" id="PTHR13817:SF73">
    <property type="entry name" value="FIBRONECTIN TYPE-III DOMAIN-CONTAINING PROTEIN"/>
    <property type="match status" value="1"/>
</dbReference>
<protein>
    <submittedName>
        <fullName evidence="6">Ig-like domain-containing protein</fullName>
    </submittedName>
</protein>
<dbReference type="InterPro" id="IPR003599">
    <property type="entry name" value="Ig_sub"/>
</dbReference>
<evidence type="ECO:0000313" key="6">
    <source>
        <dbReference type="WBParaSite" id="SPAL_0001150900.1"/>
    </source>
</evidence>
<organism evidence="5 6">
    <name type="scientific">Strongyloides papillosus</name>
    <name type="common">Intestinal threadworm</name>
    <dbReference type="NCBI Taxonomy" id="174720"/>
    <lineage>
        <taxon>Eukaryota</taxon>
        <taxon>Metazoa</taxon>
        <taxon>Ecdysozoa</taxon>
        <taxon>Nematoda</taxon>
        <taxon>Chromadorea</taxon>
        <taxon>Rhabditida</taxon>
        <taxon>Tylenchina</taxon>
        <taxon>Panagrolaimomorpha</taxon>
        <taxon>Strongyloidoidea</taxon>
        <taxon>Strongyloididae</taxon>
        <taxon>Strongyloides</taxon>
    </lineage>
</organism>
<feature type="domain" description="Ig-like" evidence="3">
    <location>
        <begin position="132"/>
        <end position="223"/>
    </location>
</feature>
<dbReference type="InterPro" id="IPR013783">
    <property type="entry name" value="Ig-like_fold"/>
</dbReference>
<feature type="transmembrane region" description="Helical" evidence="2">
    <location>
        <begin position="659"/>
        <end position="683"/>
    </location>
</feature>
<dbReference type="CDD" id="cd00063">
    <property type="entry name" value="FN3"/>
    <property type="match status" value="2"/>
</dbReference>